<evidence type="ECO:0000256" key="1">
    <source>
        <dbReference type="SAM" id="Phobius"/>
    </source>
</evidence>
<keyword evidence="1" id="KW-0472">Membrane</keyword>
<gene>
    <name evidence="2" type="ORF">H9701_00770</name>
</gene>
<comment type="caution">
    <text evidence="2">The sequence shown here is derived from an EMBL/GenBank/DDBJ whole genome shotgun (WGS) entry which is preliminary data.</text>
</comment>
<keyword evidence="1" id="KW-0812">Transmembrane</keyword>
<keyword evidence="1" id="KW-1133">Transmembrane helix</keyword>
<dbReference type="EMBL" id="DWWJ01000011">
    <property type="protein sequence ID" value="HJC40071.1"/>
    <property type="molecule type" value="Genomic_DNA"/>
</dbReference>
<evidence type="ECO:0000313" key="3">
    <source>
        <dbReference type="Proteomes" id="UP000823882"/>
    </source>
</evidence>
<feature type="transmembrane region" description="Helical" evidence="1">
    <location>
        <begin position="77"/>
        <end position="98"/>
    </location>
</feature>
<accession>A0A9D2NWQ1</accession>
<organism evidence="2 3">
    <name type="scientific">Candidatus Intestinimonas pullistercoris</name>
    <dbReference type="NCBI Taxonomy" id="2838623"/>
    <lineage>
        <taxon>Bacteria</taxon>
        <taxon>Bacillati</taxon>
        <taxon>Bacillota</taxon>
        <taxon>Clostridia</taxon>
        <taxon>Eubacteriales</taxon>
        <taxon>Intestinimonas</taxon>
    </lineage>
</organism>
<reference evidence="2" key="1">
    <citation type="journal article" date="2021" name="PeerJ">
        <title>Extensive microbial diversity within the chicken gut microbiome revealed by metagenomics and culture.</title>
        <authorList>
            <person name="Gilroy R."/>
            <person name="Ravi A."/>
            <person name="Getino M."/>
            <person name="Pursley I."/>
            <person name="Horton D.L."/>
            <person name="Alikhan N.F."/>
            <person name="Baker D."/>
            <person name="Gharbi K."/>
            <person name="Hall N."/>
            <person name="Watson M."/>
            <person name="Adriaenssens E.M."/>
            <person name="Foster-Nyarko E."/>
            <person name="Jarju S."/>
            <person name="Secka A."/>
            <person name="Antonio M."/>
            <person name="Oren A."/>
            <person name="Chaudhuri R.R."/>
            <person name="La Ragione R."/>
            <person name="Hildebrand F."/>
            <person name="Pallen M.J."/>
        </authorList>
    </citation>
    <scope>NUCLEOTIDE SEQUENCE</scope>
    <source>
        <strain evidence="2">CHK186-1790</strain>
    </source>
</reference>
<reference evidence="2" key="2">
    <citation type="submission" date="2021-04" db="EMBL/GenBank/DDBJ databases">
        <authorList>
            <person name="Gilroy R."/>
        </authorList>
    </citation>
    <scope>NUCLEOTIDE SEQUENCE</scope>
    <source>
        <strain evidence="2">CHK186-1790</strain>
    </source>
</reference>
<dbReference type="Proteomes" id="UP000823882">
    <property type="component" value="Unassembled WGS sequence"/>
</dbReference>
<dbReference type="InterPro" id="IPR047928">
    <property type="entry name" value="Perm_prefix_1"/>
</dbReference>
<sequence length="253" mass="28695">MNSADPFETFCAAVCAKVRWPFARWDITQELTDHLRDHAAALEEKGLSPEEAQSQAVAAMGDPAELGRALDRVHSPLWGLTFVLLRLLILCLAFSIFWDGFLRLDYTYLLSCFYESSAERLERDLESGFVEPVACIPLDQRRQLDSLSIHYARAHLVLQASTAGDPEPVYWLYLEGNFWQRDPFHQSAGPFTSTLQSVPPPTVFSDDLGNQYDSPFTYILPGVDPRASEVYLDYDLFGRHYRLTIPLDWGDAP</sequence>
<proteinExistence type="predicted"/>
<dbReference type="AlphaFoldDB" id="A0A9D2NWQ1"/>
<name>A0A9D2NWQ1_9FIRM</name>
<evidence type="ECO:0000313" key="2">
    <source>
        <dbReference type="EMBL" id="HJC40071.1"/>
    </source>
</evidence>
<protein>
    <submittedName>
        <fullName evidence="2">Uncharacterized protein</fullName>
    </submittedName>
</protein>
<dbReference type="NCBIfam" id="NF038403">
    <property type="entry name" value="perm_prefix_1"/>
    <property type="match status" value="1"/>
</dbReference>